<keyword evidence="2 3" id="KW-0802">TPR repeat</keyword>
<evidence type="ECO:0000256" key="3">
    <source>
        <dbReference type="PROSITE-ProRule" id="PRU00339"/>
    </source>
</evidence>
<keyword evidence="5" id="KW-0812">Transmembrane</keyword>
<organism evidence="6 7">
    <name type="scientific">Eiseniibacteriota bacterium</name>
    <dbReference type="NCBI Taxonomy" id="2212470"/>
    <lineage>
        <taxon>Bacteria</taxon>
        <taxon>Candidatus Eiseniibacteriota</taxon>
    </lineage>
</organism>
<dbReference type="Pfam" id="PF13374">
    <property type="entry name" value="TPR_10"/>
    <property type="match status" value="1"/>
</dbReference>
<proteinExistence type="predicted"/>
<dbReference type="Proteomes" id="UP000316852">
    <property type="component" value="Unassembled WGS sequence"/>
</dbReference>
<dbReference type="PANTHER" id="PTHR44227:SF3">
    <property type="entry name" value="PROTEIN O-MANNOSYL-TRANSFERASE TMTC4"/>
    <property type="match status" value="1"/>
</dbReference>
<dbReference type="PROSITE" id="PS50005">
    <property type="entry name" value="TPR"/>
    <property type="match status" value="2"/>
</dbReference>
<feature type="transmembrane region" description="Helical" evidence="5">
    <location>
        <begin position="197"/>
        <end position="222"/>
    </location>
</feature>
<feature type="transmembrane region" description="Helical" evidence="5">
    <location>
        <begin position="242"/>
        <end position="259"/>
    </location>
</feature>
<dbReference type="PANTHER" id="PTHR44227">
    <property type="match status" value="1"/>
</dbReference>
<evidence type="ECO:0000313" key="7">
    <source>
        <dbReference type="Proteomes" id="UP000316852"/>
    </source>
</evidence>
<feature type="repeat" description="TPR" evidence="3">
    <location>
        <begin position="473"/>
        <end position="506"/>
    </location>
</feature>
<sequence length="562" mass="63108">MNPSGRRHSRRVPDLEAAPPSKQRTDPEPPKAGTILVTAAVFATAVLVYWPTRLHEFLNWDDPIYVVKNPWIRELSWQNISFIFSHSYFANYLPVHLLSYLLDHCIWGLSSFGFHLDSVLLHGINAALCLAVVRRITGSFPVAAISALLFAVHPSHVESVAWVSSRKDLLSMAFLLLSVDAYLRAGRGKAPRWVPYAASVAWFTLGLLSKVAIVVLPAFLLLLDRYPDPRAPRAAPLPWGRALASKVPFALVGAVLMAVNSRVQVKAQAAYAHHPLSYLMVKGHAVWNYIALTAGLRAGNPDYDLPRMGRGFLEIAWNVGGLVVLPALACLFFRWRRRTEFLGVAWFFITLLPALLFPLVTYMADRYLYAPSLGFCWVVAAAAVEWSGIRHGRMAWVRFGAAVAVLLILVAGYTIQTWRYSGVWKNSESLWTYAITKSGDYRVFNNLADVRMSQKRWEEAERLLKIGAQYENVTSYQSLGVLYYDRQRFDEALRATDRALEILSKKGRDPAVSAELHFNRGAILWSQGDTARAVAEWEAALRENPAHAQAREWLAVARRPAR</sequence>
<feature type="repeat" description="TPR" evidence="3">
    <location>
        <begin position="514"/>
        <end position="547"/>
    </location>
</feature>
<comment type="caution">
    <text evidence="6">The sequence shown here is derived from an EMBL/GenBank/DDBJ whole genome shotgun (WGS) entry which is preliminary data.</text>
</comment>
<protein>
    <submittedName>
        <fullName evidence="6">Tetratricopeptide repeat protein</fullName>
    </submittedName>
</protein>
<keyword evidence="1" id="KW-0677">Repeat</keyword>
<feature type="transmembrane region" description="Helical" evidence="5">
    <location>
        <begin position="140"/>
        <end position="157"/>
    </location>
</feature>
<feature type="region of interest" description="Disordered" evidence="4">
    <location>
        <begin position="1"/>
        <end position="30"/>
    </location>
</feature>
<feature type="compositionally biased region" description="Basic residues" evidence="4">
    <location>
        <begin position="1"/>
        <end position="10"/>
    </location>
</feature>
<evidence type="ECO:0000256" key="1">
    <source>
        <dbReference type="ARBA" id="ARBA00022737"/>
    </source>
</evidence>
<feature type="transmembrane region" description="Helical" evidence="5">
    <location>
        <begin position="341"/>
        <end position="360"/>
    </location>
</feature>
<dbReference type="Gene3D" id="1.25.40.10">
    <property type="entry name" value="Tetratricopeptide repeat domain"/>
    <property type="match status" value="1"/>
</dbReference>
<keyword evidence="5" id="KW-0472">Membrane</keyword>
<name>A0A538T9B7_UNCEI</name>
<dbReference type="SUPFAM" id="SSF48452">
    <property type="entry name" value="TPR-like"/>
    <property type="match status" value="1"/>
</dbReference>
<feature type="transmembrane region" description="Helical" evidence="5">
    <location>
        <begin position="112"/>
        <end position="133"/>
    </location>
</feature>
<feature type="transmembrane region" description="Helical" evidence="5">
    <location>
        <begin position="315"/>
        <end position="335"/>
    </location>
</feature>
<evidence type="ECO:0000256" key="5">
    <source>
        <dbReference type="SAM" id="Phobius"/>
    </source>
</evidence>
<feature type="transmembrane region" description="Helical" evidence="5">
    <location>
        <begin position="395"/>
        <end position="415"/>
    </location>
</feature>
<gene>
    <name evidence="6" type="ORF">E6K76_02640</name>
</gene>
<dbReference type="EMBL" id="VBOW01000016">
    <property type="protein sequence ID" value="TMQ60241.1"/>
    <property type="molecule type" value="Genomic_DNA"/>
</dbReference>
<dbReference type="Pfam" id="PF13432">
    <property type="entry name" value="TPR_16"/>
    <property type="match status" value="1"/>
</dbReference>
<evidence type="ECO:0000256" key="2">
    <source>
        <dbReference type="ARBA" id="ARBA00022803"/>
    </source>
</evidence>
<dbReference type="AlphaFoldDB" id="A0A538T9B7"/>
<dbReference type="SMART" id="SM00028">
    <property type="entry name" value="TPR"/>
    <property type="match status" value="2"/>
</dbReference>
<keyword evidence="5" id="KW-1133">Transmembrane helix</keyword>
<evidence type="ECO:0000313" key="6">
    <source>
        <dbReference type="EMBL" id="TMQ60241.1"/>
    </source>
</evidence>
<evidence type="ECO:0000256" key="4">
    <source>
        <dbReference type="SAM" id="MobiDB-lite"/>
    </source>
</evidence>
<reference evidence="6 7" key="1">
    <citation type="journal article" date="2019" name="Nat. Microbiol.">
        <title>Mediterranean grassland soil C-N compound turnover is dependent on rainfall and depth, and is mediated by genomically divergent microorganisms.</title>
        <authorList>
            <person name="Diamond S."/>
            <person name="Andeer P.F."/>
            <person name="Li Z."/>
            <person name="Crits-Christoph A."/>
            <person name="Burstein D."/>
            <person name="Anantharaman K."/>
            <person name="Lane K.R."/>
            <person name="Thomas B.C."/>
            <person name="Pan C."/>
            <person name="Northen T.R."/>
            <person name="Banfield J.F."/>
        </authorList>
    </citation>
    <scope>NUCLEOTIDE SEQUENCE [LARGE SCALE GENOMIC DNA]</scope>
    <source>
        <strain evidence="6">WS_6</strain>
    </source>
</reference>
<accession>A0A538T9B7</accession>
<dbReference type="InterPro" id="IPR011990">
    <property type="entry name" value="TPR-like_helical_dom_sf"/>
</dbReference>
<feature type="transmembrane region" description="Helical" evidence="5">
    <location>
        <begin position="367"/>
        <end position="389"/>
    </location>
</feature>
<feature type="transmembrane region" description="Helical" evidence="5">
    <location>
        <begin position="32"/>
        <end position="50"/>
    </location>
</feature>
<dbReference type="InterPro" id="IPR052346">
    <property type="entry name" value="O-mannosyl-transferase_TMTC"/>
</dbReference>
<feature type="transmembrane region" description="Helical" evidence="5">
    <location>
        <begin position="169"/>
        <end position="185"/>
    </location>
</feature>
<dbReference type="InterPro" id="IPR019734">
    <property type="entry name" value="TPR_rpt"/>
</dbReference>